<feature type="transmembrane region" description="Helical" evidence="12">
    <location>
        <begin position="88"/>
        <end position="112"/>
    </location>
</feature>
<keyword evidence="6" id="KW-0375">Hydrogen ion transport</keyword>
<organism evidence="13">
    <name type="scientific">Phalansterium sp. PJK-2012</name>
    <dbReference type="NCBI Taxonomy" id="1267188"/>
    <lineage>
        <taxon>Eukaryota</taxon>
        <taxon>Amoebozoa</taxon>
        <taxon>Evosea</taxon>
        <taxon>Variosea</taxon>
        <taxon>Phalansterium</taxon>
    </lineage>
</organism>
<dbReference type="Gene3D" id="1.20.120.220">
    <property type="entry name" value="ATP synthase, F0 complex, subunit A"/>
    <property type="match status" value="1"/>
</dbReference>
<dbReference type="HAMAP" id="MF_01393">
    <property type="entry name" value="ATP_synth_a_bact"/>
    <property type="match status" value="1"/>
</dbReference>
<dbReference type="PROSITE" id="PS00449">
    <property type="entry name" value="ATPASE_A"/>
    <property type="match status" value="1"/>
</dbReference>
<name>T1QDU9_9EUKA</name>
<protein>
    <recommendedName>
        <fullName evidence="11">ATP synthase subunit a</fullName>
    </recommendedName>
</protein>
<evidence type="ECO:0000256" key="11">
    <source>
        <dbReference type="RuleBase" id="RU004450"/>
    </source>
</evidence>
<reference evidence="13" key="1">
    <citation type="journal article" date="2013" name="Protist Genomics">
        <title>The complete mitochondrial genome from an unidentified Phalansterium species.</title>
        <authorList>
            <person name="Pombert J.-F."/>
            <person name="Smirnov A."/>
            <person name="James E.R."/>
            <person name="Janouskovec J."/>
            <person name="Gray M.W."/>
            <person name="Keeling P.J."/>
        </authorList>
    </citation>
    <scope>NUCLEOTIDE SEQUENCE</scope>
    <source>
        <strain evidence="13">UTEX1284</strain>
    </source>
</reference>
<dbReference type="InterPro" id="IPR035908">
    <property type="entry name" value="F0_ATP_A_sf"/>
</dbReference>
<evidence type="ECO:0000256" key="1">
    <source>
        <dbReference type="ARBA" id="ARBA00004448"/>
    </source>
</evidence>
<feature type="transmembrane region" description="Helical" evidence="12">
    <location>
        <begin position="214"/>
        <end position="244"/>
    </location>
</feature>
<keyword evidence="4" id="KW-0138">CF(0)</keyword>
<dbReference type="FunFam" id="1.20.120.220:FF:000003">
    <property type="entry name" value="ATP synthase subunit a"/>
    <property type="match status" value="1"/>
</dbReference>
<evidence type="ECO:0000256" key="5">
    <source>
        <dbReference type="ARBA" id="ARBA00022692"/>
    </source>
</evidence>
<feature type="transmembrane region" description="Helical" evidence="12">
    <location>
        <begin position="180"/>
        <end position="202"/>
    </location>
</feature>
<dbReference type="PANTHER" id="PTHR11410:SF0">
    <property type="entry name" value="ATP SYNTHASE SUBUNIT A"/>
    <property type="match status" value="1"/>
</dbReference>
<sequence>MACNNFYTPLEQFEISILRPLTIFGLDFSFTNSALYLALTAATLLFVYSFGIYEATLVPSRWQSVVEMVYKFVLDMIKQQAGNKGLQYFPFLFLIFNFILFSNLLGLLPFGFTTTGHLIITFTLAFSINLGLVFIGFMHHGIKFLKLFVPSDAPVFLLPLIVVIEVVSYCLRTFSLSIRLFANMMAGHTLLHILCSFIVAFLQSSIPFLGLLPFVLVLAVIGLELGIAFLQAYVFTILVCIYLNDSLNLH</sequence>
<dbReference type="GO" id="GO:0045259">
    <property type="term" value="C:proton-transporting ATP synthase complex"/>
    <property type="evidence" value="ECO:0007669"/>
    <property type="project" value="UniProtKB-KW"/>
</dbReference>
<evidence type="ECO:0000313" key="13">
    <source>
        <dbReference type="EMBL" id="AFZ64043.1"/>
    </source>
</evidence>
<evidence type="ECO:0000256" key="3">
    <source>
        <dbReference type="ARBA" id="ARBA00022448"/>
    </source>
</evidence>
<keyword evidence="7 12" id="KW-1133">Transmembrane helix</keyword>
<dbReference type="InterPro" id="IPR000568">
    <property type="entry name" value="ATP_synth_F0_asu"/>
</dbReference>
<evidence type="ECO:0000256" key="4">
    <source>
        <dbReference type="ARBA" id="ARBA00022547"/>
    </source>
</evidence>
<feature type="transmembrane region" description="Helical" evidence="12">
    <location>
        <begin position="118"/>
        <end position="142"/>
    </location>
</feature>
<dbReference type="Pfam" id="PF00119">
    <property type="entry name" value="ATP-synt_A"/>
    <property type="match status" value="1"/>
</dbReference>
<dbReference type="GO" id="GO:0046933">
    <property type="term" value="F:proton-transporting ATP synthase activity, rotational mechanism"/>
    <property type="evidence" value="ECO:0007669"/>
    <property type="project" value="TreeGrafter"/>
</dbReference>
<keyword evidence="9 12" id="KW-0472">Membrane</keyword>
<dbReference type="SUPFAM" id="SSF81336">
    <property type="entry name" value="F1F0 ATP synthase subunit A"/>
    <property type="match status" value="1"/>
</dbReference>
<dbReference type="GO" id="GO:0005743">
    <property type="term" value="C:mitochondrial inner membrane"/>
    <property type="evidence" value="ECO:0007669"/>
    <property type="project" value="UniProtKB-SubCell"/>
</dbReference>
<dbReference type="InterPro" id="IPR023011">
    <property type="entry name" value="ATP_synth_F0_asu_AS"/>
</dbReference>
<proteinExistence type="inferred from homology"/>
<feature type="transmembrane region" description="Helical" evidence="12">
    <location>
        <begin position="154"/>
        <end position="174"/>
    </location>
</feature>
<evidence type="ECO:0000256" key="7">
    <source>
        <dbReference type="ARBA" id="ARBA00022989"/>
    </source>
</evidence>
<evidence type="ECO:0000256" key="10">
    <source>
        <dbReference type="ARBA" id="ARBA00023310"/>
    </source>
</evidence>
<dbReference type="AlphaFoldDB" id="T1QDU9"/>
<dbReference type="CDD" id="cd00310">
    <property type="entry name" value="ATP-synt_Fo_a_6"/>
    <property type="match status" value="1"/>
</dbReference>
<keyword evidence="13" id="KW-0496">Mitochondrion</keyword>
<dbReference type="PRINTS" id="PR00123">
    <property type="entry name" value="ATPASEA"/>
</dbReference>
<feature type="transmembrane region" description="Helical" evidence="12">
    <location>
        <begin position="34"/>
        <end position="53"/>
    </location>
</feature>
<keyword evidence="3" id="KW-0813">Transport</keyword>
<gene>
    <name evidence="13" type="primary">atp6</name>
</gene>
<dbReference type="EMBL" id="KC121006">
    <property type="protein sequence ID" value="AFZ64043.1"/>
    <property type="molecule type" value="Genomic_DNA"/>
</dbReference>
<dbReference type="InterPro" id="IPR045083">
    <property type="entry name" value="ATP_synth_F0_asu_bact/mt"/>
</dbReference>
<comment type="subcellular location">
    <subcellularLocation>
        <location evidence="1 11">Mitochondrion inner membrane</location>
        <topology evidence="1 11">Multi-pass membrane protein</topology>
    </subcellularLocation>
</comment>
<dbReference type="NCBIfam" id="NF004482">
    <property type="entry name" value="PRK05815.2-4"/>
    <property type="match status" value="1"/>
</dbReference>
<keyword evidence="5 12" id="KW-0812">Transmembrane</keyword>
<keyword evidence="8" id="KW-0406">Ion transport</keyword>
<evidence type="ECO:0000256" key="8">
    <source>
        <dbReference type="ARBA" id="ARBA00023065"/>
    </source>
</evidence>
<evidence type="ECO:0000256" key="9">
    <source>
        <dbReference type="ARBA" id="ARBA00023136"/>
    </source>
</evidence>
<evidence type="ECO:0000256" key="6">
    <source>
        <dbReference type="ARBA" id="ARBA00022781"/>
    </source>
</evidence>
<keyword evidence="10" id="KW-0066">ATP synthesis</keyword>
<comment type="similarity">
    <text evidence="2">Belongs to the ATPase A chain family.</text>
</comment>
<accession>T1QDU9</accession>
<dbReference type="NCBIfam" id="TIGR01131">
    <property type="entry name" value="ATP_synt_6_or_A"/>
    <property type="match status" value="1"/>
</dbReference>
<dbReference type="PANTHER" id="PTHR11410">
    <property type="entry name" value="ATP SYNTHASE SUBUNIT A"/>
    <property type="match status" value="1"/>
</dbReference>
<geneLocation type="mitochondrion" evidence="13"/>
<evidence type="ECO:0000256" key="12">
    <source>
        <dbReference type="SAM" id="Phobius"/>
    </source>
</evidence>
<evidence type="ECO:0000256" key="2">
    <source>
        <dbReference type="ARBA" id="ARBA00006810"/>
    </source>
</evidence>